<evidence type="ECO:0000313" key="2">
    <source>
        <dbReference type="Proteomes" id="UP000254777"/>
    </source>
</evidence>
<dbReference type="EMBL" id="UGTH01000001">
    <property type="protein sequence ID" value="SUB75739.1"/>
    <property type="molecule type" value="Genomic_DNA"/>
</dbReference>
<accession>A0A379DCZ2</accession>
<evidence type="ECO:0000313" key="1">
    <source>
        <dbReference type="EMBL" id="SUB75739.1"/>
    </source>
</evidence>
<organism evidence="1 2">
    <name type="scientific">Peptoniphilus indolicus</name>
    <dbReference type="NCBI Taxonomy" id="33030"/>
    <lineage>
        <taxon>Bacteria</taxon>
        <taxon>Bacillati</taxon>
        <taxon>Bacillota</taxon>
        <taxon>Tissierellia</taxon>
        <taxon>Tissierellales</taxon>
        <taxon>Peptoniphilaceae</taxon>
        <taxon>Peptoniphilus</taxon>
    </lineage>
</organism>
<sequence>MVYLIDDSIGALIFLNECNVGGNVIIDNMYWPLAMMPKTIKYRIDNIEKNTNGKLICTNPSMSIFFEDAITGIESFKKDFEAKEGVVLSNKIFAEKFNGVDVQVLANTVVDGNVSEYVAKNLLDSYIGDAKVVYIMEPCIHYYREFMEKFYPNVEFRFLFDYLKAEIIGLEFTKSKFYVTGNRIGLYMGAEELLGGNYSSFRRLKW</sequence>
<dbReference type="Proteomes" id="UP000254777">
    <property type="component" value="Unassembled WGS sequence"/>
</dbReference>
<proteinExistence type="predicted"/>
<name>A0A379DCZ2_9FIRM</name>
<dbReference type="RefSeq" id="WP_004820994.1">
    <property type="nucleotide sequence ID" value="NZ_UGTH01000001.1"/>
</dbReference>
<dbReference type="AlphaFoldDB" id="A0A379DCZ2"/>
<reference evidence="1 2" key="1">
    <citation type="submission" date="2018-06" db="EMBL/GenBank/DDBJ databases">
        <authorList>
            <consortium name="Pathogen Informatics"/>
            <person name="Doyle S."/>
        </authorList>
    </citation>
    <scope>NUCLEOTIDE SEQUENCE [LARGE SCALE GENOMIC DNA]</scope>
    <source>
        <strain evidence="1 2">NCTC11088</strain>
    </source>
</reference>
<protein>
    <submittedName>
        <fullName evidence="1">Uncharacterized protein</fullName>
    </submittedName>
</protein>
<gene>
    <name evidence="1" type="ORF">NCTC11088_01541</name>
</gene>